<dbReference type="EMBL" id="CAJNOK010013159">
    <property type="protein sequence ID" value="CAF1178865.1"/>
    <property type="molecule type" value="Genomic_DNA"/>
</dbReference>
<feature type="domain" description="Cupin type-1" evidence="2">
    <location>
        <begin position="43"/>
        <end position="96"/>
    </location>
</feature>
<accession>A0A815GPX7</accession>
<sequence length="96" mass="10878">MNTLQLFVFLLCLIFKVDGDEVHSAGKDEAHPNLFHLSGVTSNRYDAGTVQGSNEEVWPILKDQFGSVYLITLKPYGVRQPHWHTVAWEMNYVISG</sequence>
<feature type="signal peptide" evidence="1">
    <location>
        <begin position="1"/>
        <end position="19"/>
    </location>
</feature>
<dbReference type="EMBL" id="CAJNOQ010014435">
    <property type="protein sequence ID" value="CAF1341492.1"/>
    <property type="molecule type" value="Genomic_DNA"/>
</dbReference>
<evidence type="ECO:0000256" key="1">
    <source>
        <dbReference type="SAM" id="SignalP"/>
    </source>
</evidence>
<keyword evidence="1" id="KW-0732">Signal</keyword>
<name>A0A815GPX7_9BILA</name>
<dbReference type="AlphaFoldDB" id="A0A815GPX7"/>
<evidence type="ECO:0000313" key="6">
    <source>
        <dbReference type="EMBL" id="CAF4202991.1"/>
    </source>
</evidence>
<organism evidence="4 7">
    <name type="scientific">Didymodactylos carnosus</name>
    <dbReference type="NCBI Taxonomy" id="1234261"/>
    <lineage>
        <taxon>Eukaryota</taxon>
        <taxon>Metazoa</taxon>
        <taxon>Spiralia</taxon>
        <taxon>Gnathifera</taxon>
        <taxon>Rotifera</taxon>
        <taxon>Eurotatoria</taxon>
        <taxon>Bdelloidea</taxon>
        <taxon>Philodinida</taxon>
        <taxon>Philodinidae</taxon>
        <taxon>Didymodactylos</taxon>
    </lineage>
</organism>
<dbReference type="InterPro" id="IPR014710">
    <property type="entry name" value="RmlC-like_jellyroll"/>
</dbReference>
<evidence type="ECO:0000259" key="2">
    <source>
        <dbReference type="Pfam" id="PF00190"/>
    </source>
</evidence>
<evidence type="ECO:0000313" key="5">
    <source>
        <dbReference type="EMBL" id="CAF3990159.1"/>
    </source>
</evidence>
<comment type="caution">
    <text evidence="4">The sequence shown here is derived from an EMBL/GenBank/DDBJ whole genome shotgun (WGS) entry which is preliminary data.</text>
</comment>
<proteinExistence type="predicted"/>
<dbReference type="InterPro" id="IPR011051">
    <property type="entry name" value="RmlC_Cupin_sf"/>
</dbReference>
<gene>
    <name evidence="4" type="ORF">GPM918_LOCUS30453</name>
    <name evidence="3" type="ORF">OVA965_LOCUS22958</name>
    <name evidence="6" type="ORF">SRO942_LOCUS31068</name>
    <name evidence="5" type="ORF">TMI583_LOCUS23674</name>
</gene>
<dbReference type="SUPFAM" id="SSF51182">
    <property type="entry name" value="RmlC-like cupins"/>
    <property type="match status" value="1"/>
</dbReference>
<dbReference type="EMBL" id="CAJOBA010034686">
    <property type="protein sequence ID" value="CAF3990159.1"/>
    <property type="molecule type" value="Genomic_DNA"/>
</dbReference>
<dbReference type="Pfam" id="PF00190">
    <property type="entry name" value="Cupin_1"/>
    <property type="match status" value="1"/>
</dbReference>
<evidence type="ECO:0000313" key="7">
    <source>
        <dbReference type="Proteomes" id="UP000663829"/>
    </source>
</evidence>
<dbReference type="EMBL" id="CAJOBC010059104">
    <property type="protein sequence ID" value="CAF4202991.1"/>
    <property type="molecule type" value="Genomic_DNA"/>
</dbReference>
<dbReference type="Proteomes" id="UP000681722">
    <property type="component" value="Unassembled WGS sequence"/>
</dbReference>
<dbReference type="Proteomes" id="UP000663829">
    <property type="component" value="Unassembled WGS sequence"/>
</dbReference>
<evidence type="ECO:0000313" key="4">
    <source>
        <dbReference type="EMBL" id="CAF1341492.1"/>
    </source>
</evidence>
<dbReference type="Proteomes" id="UP000677228">
    <property type="component" value="Unassembled WGS sequence"/>
</dbReference>
<evidence type="ECO:0000313" key="3">
    <source>
        <dbReference type="EMBL" id="CAF1178865.1"/>
    </source>
</evidence>
<feature type="chain" id="PRO_5035686646" description="Cupin type-1 domain-containing protein" evidence="1">
    <location>
        <begin position="20"/>
        <end position="96"/>
    </location>
</feature>
<keyword evidence="7" id="KW-1185">Reference proteome</keyword>
<reference evidence="4" key="1">
    <citation type="submission" date="2021-02" db="EMBL/GenBank/DDBJ databases">
        <authorList>
            <person name="Nowell W R."/>
        </authorList>
    </citation>
    <scope>NUCLEOTIDE SEQUENCE</scope>
</reference>
<dbReference type="Proteomes" id="UP000682733">
    <property type="component" value="Unassembled WGS sequence"/>
</dbReference>
<dbReference type="InterPro" id="IPR006045">
    <property type="entry name" value="Cupin_1"/>
</dbReference>
<dbReference type="Gene3D" id="2.60.120.10">
    <property type="entry name" value="Jelly Rolls"/>
    <property type="match status" value="1"/>
</dbReference>
<protein>
    <recommendedName>
        <fullName evidence="2">Cupin type-1 domain-containing protein</fullName>
    </recommendedName>
</protein>